<dbReference type="PANTHER" id="PTHR31616:SF0">
    <property type="entry name" value="GLUCAN 1,4-ALPHA-GLUCOSIDASE"/>
    <property type="match status" value="1"/>
</dbReference>
<dbReference type="RefSeq" id="WP_252805448.1">
    <property type="nucleotide sequence ID" value="NZ_BAAABM010000016.1"/>
</dbReference>
<dbReference type="PANTHER" id="PTHR31616">
    <property type="entry name" value="TREHALASE"/>
    <property type="match status" value="1"/>
</dbReference>
<feature type="domain" description="GH15-like" evidence="3">
    <location>
        <begin position="152"/>
        <end position="329"/>
    </location>
</feature>
<evidence type="ECO:0000256" key="1">
    <source>
        <dbReference type="SAM" id="MobiDB-lite"/>
    </source>
</evidence>
<dbReference type="InterPro" id="IPR012341">
    <property type="entry name" value="6hp_glycosidase-like_sf"/>
</dbReference>
<dbReference type="EMBL" id="BAAABM010000016">
    <property type="protein sequence ID" value="GAA0331399.1"/>
    <property type="molecule type" value="Genomic_DNA"/>
</dbReference>
<evidence type="ECO:0000259" key="3">
    <source>
        <dbReference type="Pfam" id="PF00723"/>
    </source>
</evidence>
<feature type="signal peptide" evidence="2">
    <location>
        <begin position="1"/>
        <end position="27"/>
    </location>
</feature>
<comment type="caution">
    <text evidence="4">The sequence shown here is derived from an EMBL/GenBank/DDBJ whole genome shotgun (WGS) entry which is preliminary data.</text>
</comment>
<proteinExistence type="predicted"/>
<dbReference type="Pfam" id="PF00723">
    <property type="entry name" value="Glyco_hydro_15"/>
    <property type="match status" value="1"/>
</dbReference>
<feature type="chain" id="PRO_5045630661" description="GH15-like domain-containing protein" evidence="2">
    <location>
        <begin position="28"/>
        <end position="463"/>
    </location>
</feature>
<evidence type="ECO:0000256" key="2">
    <source>
        <dbReference type="SAM" id="SignalP"/>
    </source>
</evidence>
<accession>A0ABP3G0S8</accession>
<dbReference type="Gene3D" id="1.50.10.10">
    <property type="match status" value="1"/>
</dbReference>
<dbReference type="SUPFAM" id="SSF48208">
    <property type="entry name" value="Six-hairpin glycosidases"/>
    <property type="match status" value="1"/>
</dbReference>
<dbReference type="Proteomes" id="UP001501822">
    <property type="component" value="Unassembled WGS sequence"/>
</dbReference>
<keyword evidence="2" id="KW-0732">Signal</keyword>
<dbReference type="InterPro" id="IPR011613">
    <property type="entry name" value="GH15-like"/>
</dbReference>
<name>A0ABP3G0S8_9ACTN</name>
<dbReference type="InterPro" id="IPR008928">
    <property type="entry name" value="6-hairpin_glycosidase_sf"/>
</dbReference>
<sequence>MTRKTARSIRRVALLLLVASLSATCAAALPRSGDTPWRSPGLLGNGGWPFARVPVTPEQAAGASYAPGSAVLLLPDGRAQLIPFGGTEPVTVSRDDPRVTDAIRSDQAWLAAGTIPGATAEQREAAGRALLDLRMLTLPNGASTASWYGAWDYVWPRDAAFTVAAFAATGHGGDAQRVLYFLARAQEPTGLWAARYRPDGTAVADGREVQLDSLGWVLWAAWFLRAKDPRAADLDTLWPMIRRAADRSANALRGDGLPPPSPDYWERSPAREQAPRVPTLGVCAPMLAGLRSAAALAADRGDTGAAQRWKHAADRLAAAIERRFGPHGYPRSPIPGGAVDASVTFLAPPFAEPTPGVLSAVARIRDRLRLPGGGAVPGERYGAGAAWTPETGLFALEAAAIGDRFGEHDWLDWLIAHRSTLGSFPEKVDDHGRQAGVAPLGWTSALVVLALSAERAPLPVPPG</sequence>
<reference evidence="5" key="1">
    <citation type="journal article" date="2019" name="Int. J. Syst. Evol. Microbiol.">
        <title>The Global Catalogue of Microorganisms (GCM) 10K type strain sequencing project: providing services to taxonomists for standard genome sequencing and annotation.</title>
        <authorList>
            <consortium name="The Broad Institute Genomics Platform"/>
            <consortium name="The Broad Institute Genome Sequencing Center for Infectious Disease"/>
            <person name="Wu L."/>
            <person name="Ma J."/>
        </authorList>
    </citation>
    <scope>NUCLEOTIDE SEQUENCE [LARGE SCALE GENOMIC DNA]</scope>
    <source>
        <strain evidence="5">JCM 3146</strain>
    </source>
</reference>
<feature type="region of interest" description="Disordered" evidence="1">
    <location>
        <begin position="250"/>
        <end position="272"/>
    </location>
</feature>
<protein>
    <recommendedName>
        <fullName evidence="3">GH15-like domain-containing protein</fullName>
    </recommendedName>
</protein>
<organism evidence="4 5">
    <name type="scientific">Actinoallomurus spadix</name>
    <dbReference type="NCBI Taxonomy" id="79912"/>
    <lineage>
        <taxon>Bacteria</taxon>
        <taxon>Bacillati</taxon>
        <taxon>Actinomycetota</taxon>
        <taxon>Actinomycetes</taxon>
        <taxon>Streptosporangiales</taxon>
        <taxon>Thermomonosporaceae</taxon>
        <taxon>Actinoallomurus</taxon>
    </lineage>
</organism>
<evidence type="ECO:0000313" key="4">
    <source>
        <dbReference type="EMBL" id="GAA0331399.1"/>
    </source>
</evidence>
<gene>
    <name evidence="4" type="ORF">GCM10010151_21550</name>
</gene>
<keyword evidence="5" id="KW-1185">Reference proteome</keyword>
<evidence type="ECO:0000313" key="5">
    <source>
        <dbReference type="Proteomes" id="UP001501822"/>
    </source>
</evidence>